<keyword evidence="1" id="KW-0812">Transmembrane</keyword>
<keyword evidence="4" id="KW-1185">Reference proteome</keyword>
<evidence type="ECO:0000259" key="2">
    <source>
        <dbReference type="SMART" id="SM00014"/>
    </source>
</evidence>
<dbReference type="SMART" id="SM00014">
    <property type="entry name" value="acidPPc"/>
    <property type="match status" value="1"/>
</dbReference>
<feature type="transmembrane region" description="Helical" evidence="1">
    <location>
        <begin position="77"/>
        <end position="97"/>
    </location>
</feature>
<keyword evidence="1" id="KW-1133">Transmembrane helix</keyword>
<dbReference type="Gene3D" id="1.20.144.10">
    <property type="entry name" value="Phosphatidic acid phosphatase type 2/haloperoxidase"/>
    <property type="match status" value="2"/>
</dbReference>
<dbReference type="InterPro" id="IPR000326">
    <property type="entry name" value="PAP2/HPO"/>
</dbReference>
<evidence type="ECO:0000313" key="4">
    <source>
        <dbReference type="Proteomes" id="UP000321363"/>
    </source>
</evidence>
<dbReference type="CDD" id="cd03392">
    <property type="entry name" value="PAP2_like_2"/>
    <property type="match status" value="1"/>
</dbReference>
<feature type="transmembrane region" description="Helical" evidence="1">
    <location>
        <begin position="178"/>
        <end position="199"/>
    </location>
</feature>
<name>A0A5C6W5D1_9BACI</name>
<reference evidence="3 4" key="1">
    <citation type="journal article" date="2005" name="Int. J. Syst. Evol. Microbiol.">
        <title>Bacillus litoralis sp. nov., isolated from a tidal flat of the Yellow Sea in Korea.</title>
        <authorList>
            <person name="Yoon J.H."/>
            <person name="Oh T.K."/>
        </authorList>
    </citation>
    <scope>NUCLEOTIDE SEQUENCE [LARGE SCALE GENOMIC DNA]</scope>
    <source>
        <strain evidence="3 4">SW-211</strain>
    </source>
</reference>
<evidence type="ECO:0000313" key="3">
    <source>
        <dbReference type="EMBL" id="TXC93166.1"/>
    </source>
</evidence>
<dbReference type="EMBL" id="VOQF01000001">
    <property type="protein sequence ID" value="TXC93166.1"/>
    <property type="molecule type" value="Genomic_DNA"/>
</dbReference>
<dbReference type="PANTHER" id="PTHR14969">
    <property type="entry name" value="SPHINGOSINE-1-PHOSPHATE PHOSPHOHYDROLASE"/>
    <property type="match status" value="1"/>
</dbReference>
<feature type="transmembrane region" description="Helical" evidence="1">
    <location>
        <begin position="44"/>
        <end position="70"/>
    </location>
</feature>
<feature type="domain" description="Phosphatidic acid phosphatase type 2/haloperoxidase" evidence="2">
    <location>
        <begin position="77"/>
        <end position="193"/>
    </location>
</feature>
<accession>A0A5C6W5D1</accession>
<dbReference type="RefSeq" id="WP_146946025.1">
    <property type="nucleotide sequence ID" value="NZ_VOQF01000001.1"/>
</dbReference>
<dbReference type="AlphaFoldDB" id="A0A5C6W5D1"/>
<dbReference type="Proteomes" id="UP000321363">
    <property type="component" value="Unassembled WGS sequence"/>
</dbReference>
<dbReference type="OrthoDB" id="9789113at2"/>
<dbReference type="InterPro" id="IPR036938">
    <property type="entry name" value="PAP2/HPO_sf"/>
</dbReference>
<feature type="transmembrane region" description="Helical" evidence="1">
    <location>
        <begin position="117"/>
        <end position="139"/>
    </location>
</feature>
<sequence>MLFRFLTLLFVFCICALIYPIEFFYQWDVKVTLFFEDIRHPILTNIFMFITDIGSIKYTLPICIVFAGFFYYKKRKLLDLVMLTVIFFTVRQLNGLLKNLFVRDRPSFEYVYEESHYSFPSGHAMNSTAIYGFLCFITLNHLIKSAKQKSIVLVSTIILIGLICISRVYLGVHFITDVIAGVSAGLMLLIVITTIPSKIKVFFDKNRRY</sequence>
<dbReference type="SUPFAM" id="SSF48317">
    <property type="entry name" value="Acid phosphatase/Vanadium-dependent haloperoxidase"/>
    <property type="match status" value="1"/>
</dbReference>
<organism evidence="3 4">
    <name type="scientific">Metabacillus litoralis</name>
    <dbReference type="NCBI Taxonomy" id="152268"/>
    <lineage>
        <taxon>Bacteria</taxon>
        <taxon>Bacillati</taxon>
        <taxon>Bacillota</taxon>
        <taxon>Bacilli</taxon>
        <taxon>Bacillales</taxon>
        <taxon>Bacillaceae</taxon>
        <taxon>Metabacillus</taxon>
    </lineage>
</organism>
<dbReference type="PANTHER" id="PTHR14969:SF13">
    <property type="entry name" value="AT30094P"/>
    <property type="match status" value="1"/>
</dbReference>
<protein>
    <submittedName>
        <fullName evidence="3">Phosphatase PAP2 family protein</fullName>
    </submittedName>
</protein>
<proteinExistence type="predicted"/>
<keyword evidence="1" id="KW-0472">Membrane</keyword>
<feature type="transmembrane region" description="Helical" evidence="1">
    <location>
        <begin position="151"/>
        <end position="172"/>
    </location>
</feature>
<evidence type="ECO:0000256" key="1">
    <source>
        <dbReference type="SAM" id="Phobius"/>
    </source>
</evidence>
<comment type="caution">
    <text evidence="3">The sequence shown here is derived from an EMBL/GenBank/DDBJ whole genome shotgun (WGS) entry which is preliminary data.</text>
</comment>
<dbReference type="Pfam" id="PF01569">
    <property type="entry name" value="PAP2"/>
    <property type="match status" value="1"/>
</dbReference>
<gene>
    <name evidence="3" type="ORF">FS935_02945</name>
</gene>